<proteinExistence type="inferred from homology"/>
<evidence type="ECO:0000256" key="6">
    <source>
        <dbReference type="ARBA" id="ARBA00022630"/>
    </source>
</evidence>
<reference evidence="19" key="1">
    <citation type="submission" date="2022-02" db="EMBL/GenBank/DDBJ databases">
        <title>Fredinandcohnia quinoae sp. nov. isolated from Chenopodium quinoa seeds.</title>
        <authorList>
            <person name="Saati-Santamaria Z."/>
            <person name="Flores-Felix J.D."/>
            <person name="Igual J.M."/>
            <person name="Velazquez E."/>
            <person name="Garcia-Fraile P."/>
            <person name="Martinez-Molina E."/>
        </authorList>
    </citation>
    <scope>NUCLEOTIDE SEQUENCE</scope>
    <source>
        <strain evidence="19">SECRCQ15</strain>
    </source>
</reference>
<keyword evidence="13" id="KW-0411">Iron-sulfur</keyword>
<comment type="similarity">
    <text evidence="4">Belongs to the glutamate synthase family.</text>
</comment>
<keyword evidence="9" id="KW-0274">FAD</keyword>
<evidence type="ECO:0000313" key="19">
    <source>
        <dbReference type="EMBL" id="MCH1624581.1"/>
    </source>
</evidence>
<dbReference type="FunFam" id="2.160.20.60:FF:000001">
    <property type="entry name" value="Glutamate synthase, large subunit"/>
    <property type="match status" value="1"/>
</dbReference>
<dbReference type="GO" id="GO:0019676">
    <property type="term" value="P:ammonia assimilation cycle"/>
    <property type="evidence" value="ECO:0007669"/>
    <property type="project" value="TreeGrafter"/>
</dbReference>
<dbReference type="GO" id="GO:0046872">
    <property type="term" value="F:metal ion binding"/>
    <property type="evidence" value="ECO:0007669"/>
    <property type="project" value="UniProtKB-KW"/>
</dbReference>
<dbReference type="FunFam" id="3.20.20.70:FF:000031">
    <property type="entry name" value="Glutamate synthase 1 [NADH]"/>
    <property type="match status" value="1"/>
</dbReference>
<dbReference type="Pfam" id="PF01493">
    <property type="entry name" value="GXGXG"/>
    <property type="match status" value="1"/>
</dbReference>
<accession>A0AAW5E5D3</accession>
<name>A0AAW5E5D3_9BACI</name>
<dbReference type="EMBL" id="JAKTTI010000004">
    <property type="protein sequence ID" value="MCH1624581.1"/>
    <property type="molecule type" value="Genomic_DNA"/>
</dbReference>
<dbReference type="InterPro" id="IPR036485">
    <property type="entry name" value="Glu_synth_asu_C_sf"/>
</dbReference>
<comment type="caution">
    <text evidence="19">The sequence shown here is derived from an EMBL/GenBank/DDBJ whole genome shotgun (WGS) entry which is preliminary data.</text>
</comment>
<feature type="region of interest" description="Disordered" evidence="17">
    <location>
        <begin position="902"/>
        <end position="926"/>
    </location>
</feature>
<evidence type="ECO:0000256" key="4">
    <source>
        <dbReference type="ARBA" id="ARBA00009716"/>
    </source>
</evidence>
<dbReference type="CDD" id="cd00713">
    <property type="entry name" value="GltS"/>
    <property type="match status" value="1"/>
</dbReference>
<evidence type="ECO:0000256" key="13">
    <source>
        <dbReference type="ARBA" id="ARBA00023014"/>
    </source>
</evidence>
<gene>
    <name evidence="19" type="primary">gltB</name>
    <name evidence="19" type="ORF">MJG50_04520</name>
</gene>
<keyword evidence="15" id="KW-0003">3Fe-4S</keyword>
<dbReference type="CDD" id="cd00982">
    <property type="entry name" value="gltB_C"/>
    <property type="match status" value="1"/>
</dbReference>
<dbReference type="InterPro" id="IPR029055">
    <property type="entry name" value="Ntn_hydrolases_N"/>
</dbReference>
<dbReference type="FunFam" id="3.60.20.10:FF:000001">
    <property type="entry name" value="Glutamate synthase, large subunit"/>
    <property type="match status" value="1"/>
</dbReference>
<sequence length="1515" mass="168804">MKSYIRPGKRGLYDPVFEHDACGNGFIVRLKGGPTHKIVEQGVSMLCRLEHRGGQGSDSNTGDGAGIMTQLPHKLIRRVCKGMTIPEAGSYGIGMIFLPRNKKLRERCESLFTQMVEEENQRLIGWRTVPTDDTTIGESAKGSQPFIRQILISKSDEIVDTQSFERKLYMIRKKVEKAVKETGINEDESFYIASLSARTIVYKGMLTPKQLHAYYIDLQDQAYESAFALVHSRFSTNTFPSWERAHPNRYLIHNGEINTLKGNVNWMKAREKIIESSVFDNQLKDIMPIIDENGSDSSAFDNCLEFLTLSGRSILHAAMMMVPQPWETDISMDDSLKAFYEYHSHFMEPWDGPAAFAFTDGKQIGAMLDRNGLRPGRYYITADGHLIFASEAGVLDIEPDQIIEKGRLRPGKMLVVDLEEGRIKTDEEVKQEISHSQPYRKWLDAQCVYFEQLPESKDHCKMDEAKISEYQRVFGYTYEEVTKHIKSMATEGKETIGSMGNDTPLAILSKQSQLLYNYFRQQFAQVTNPPIDAIREKFVTSTTTLLGAEGNLLNPYDKNYRRIRLKTPICTDYELSMLRDNPYPSLKTKEFSMLFDINKGEEALEAALNNLFQSVDEAIDCGTSLIILSDKSMNKEKAAIPSLLAVSGLHHHLVRKGTRTKVSILVETGEARDIHHFCMLIGYGADVINPYLAIATISEMQKNGDIKQINHKKAVGNYINAATSGIVKVLSKMGISTIQSYRGAQIFESIGISSSVIDPYFTGTSSRLGGMNLEAIAKETRMRHYKAYDSTVQNEPLNSGSDFQWRHDGEAHAYRPETIHFLQQACRTNDYPLYKRYAAMANEEQLIFLRGLFAFQKRTAIPVEDVESVESICRRFKTGAMSYGSLSQEAHETLAIAMNRIGGKSNSGEGGEHPSRFIPDENGDSRSSAIKQVASGRFGVTNFYLNNAEEIQIKMAQGAKPGEGGHLPGNKVYPWIAEVRGSTPGVGLISPPPHHDIYSIEDLAQLIHDLKNVNPKARISVKLVAKEGVGTIAAGVAKGLADVILISGSEGGTGAAPRTSIKHAGIPWEIGLAETHQTLLLNGLRNRVVLEADGKMMTGRDVVISALLGAEEYGFGTAPLVVLGCVLVRACHLNTCPVGIATQNPELRKKFHGEAEYIVNFMRFIAQDVREIMAELGFRTINEMVGQTDVLIQTDKSRLHWKTKDLNLSPMLYKPTPSQMDGVFNQKPQNHQLEKSLDYQELLKVCKPSLINKEPIKASFPIQNIHRTVGTILGGEITKRYGIKGLPNNTIQLYFKGSAGQSFGSFLPKGMTVTLEGDANDYVGKGLSGGKIIVKPCEKSIFLPEENTIIGNVSFYGGTSGEAYIRGLAGERFCVRNSGVDAVVEGIGDLGCEYMTGGRVVVLGSVGKHFAAGMSGGIAYVYTEDIEAFPKHCNLEMVYIESLNDDQEQDEVKQLVQNHYSYTNSSRARYILQNWHEKCSKWVKVIPKEYKRIMQEANRNEKRNIDSETPIGLRN</sequence>
<comment type="cofactor">
    <cofactor evidence="3">
        <name>FAD</name>
        <dbReference type="ChEBI" id="CHEBI:57692"/>
    </cofactor>
</comment>
<evidence type="ECO:0000256" key="2">
    <source>
        <dbReference type="ARBA" id="ARBA00001927"/>
    </source>
</evidence>
<feature type="domain" description="Glutamine amidotransferase type-2" evidence="18">
    <location>
        <begin position="22"/>
        <end position="419"/>
    </location>
</feature>
<comment type="pathway">
    <text evidence="16">Amino-acid biosynthesis.</text>
</comment>
<dbReference type="Proteomes" id="UP001431131">
    <property type="component" value="Unassembled WGS sequence"/>
</dbReference>
<evidence type="ECO:0000256" key="14">
    <source>
        <dbReference type="ARBA" id="ARBA00023164"/>
    </source>
</evidence>
<dbReference type="RefSeq" id="WP_240253125.1">
    <property type="nucleotide sequence ID" value="NZ_JAKTTI010000004.1"/>
</dbReference>
<dbReference type="Pfam" id="PF04898">
    <property type="entry name" value="Glu_syn_central"/>
    <property type="match status" value="1"/>
</dbReference>
<dbReference type="Pfam" id="PF01645">
    <property type="entry name" value="Glu_synthase"/>
    <property type="match status" value="1"/>
</dbReference>
<comment type="cofactor">
    <cofactor evidence="1">
        <name>FMN</name>
        <dbReference type="ChEBI" id="CHEBI:58210"/>
    </cofactor>
</comment>
<dbReference type="EC" id="1.4.1.13" evidence="19"/>
<evidence type="ECO:0000256" key="1">
    <source>
        <dbReference type="ARBA" id="ARBA00001917"/>
    </source>
</evidence>
<evidence type="ECO:0000256" key="5">
    <source>
        <dbReference type="ARBA" id="ARBA00022605"/>
    </source>
</evidence>
<dbReference type="PANTHER" id="PTHR11938">
    <property type="entry name" value="FAD NADPH DEHYDROGENASE/OXIDOREDUCTASE"/>
    <property type="match status" value="1"/>
</dbReference>
<dbReference type="Gene3D" id="2.160.20.60">
    <property type="entry name" value="Glutamate synthase, alpha subunit, C-terminal domain"/>
    <property type="match status" value="1"/>
</dbReference>
<organism evidence="19 20">
    <name type="scientific">Fredinandcohnia quinoae</name>
    <dbReference type="NCBI Taxonomy" id="2918902"/>
    <lineage>
        <taxon>Bacteria</taxon>
        <taxon>Bacillati</taxon>
        <taxon>Bacillota</taxon>
        <taxon>Bacilli</taxon>
        <taxon>Bacillales</taxon>
        <taxon>Bacillaceae</taxon>
        <taxon>Fredinandcohnia</taxon>
    </lineage>
</organism>
<dbReference type="Gene3D" id="3.20.20.70">
    <property type="entry name" value="Aldolase class I"/>
    <property type="match status" value="2"/>
</dbReference>
<keyword evidence="7" id="KW-0288">FMN</keyword>
<dbReference type="InterPro" id="IPR013785">
    <property type="entry name" value="Aldolase_TIM"/>
</dbReference>
<evidence type="ECO:0000256" key="10">
    <source>
        <dbReference type="ARBA" id="ARBA00022962"/>
    </source>
</evidence>
<evidence type="ECO:0000256" key="12">
    <source>
        <dbReference type="ARBA" id="ARBA00023004"/>
    </source>
</evidence>
<keyword evidence="6" id="KW-0285">Flavoprotein</keyword>
<dbReference type="SUPFAM" id="SSF56235">
    <property type="entry name" value="N-terminal nucleophile aminohydrolases (Ntn hydrolases)"/>
    <property type="match status" value="1"/>
</dbReference>
<keyword evidence="10" id="KW-0315">Glutamine amidotransferase</keyword>
<keyword evidence="8" id="KW-0479">Metal-binding</keyword>
<comment type="cofactor">
    <cofactor evidence="2">
        <name>[3Fe-4S] cluster</name>
        <dbReference type="ChEBI" id="CHEBI:21137"/>
    </cofactor>
</comment>
<evidence type="ECO:0000256" key="9">
    <source>
        <dbReference type="ARBA" id="ARBA00022827"/>
    </source>
</evidence>
<evidence type="ECO:0000256" key="7">
    <source>
        <dbReference type="ARBA" id="ARBA00022643"/>
    </source>
</evidence>
<evidence type="ECO:0000256" key="11">
    <source>
        <dbReference type="ARBA" id="ARBA00023002"/>
    </source>
</evidence>
<keyword evidence="14" id="KW-0314">Glutamate biosynthesis</keyword>
<evidence type="ECO:0000256" key="15">
    <source>
        <dbReference type="ARBA" id="ARBA00023291"/>
    </source>
</evidence>
<dbReference type="InterPro" id="IPR017932">
    <property type="entry name" value="GATase_2_dom"/>
</dbReference>
<dbReference type="InterPro" id="IPR002932">
    <property type="entry name" value="Glu_synthdom"/>
</dbReference>
<dbReference type="GO" id="GO:0051538">
    <property type="term" value="F:3 iron, 4 sulfur cluster binding"/>
    <property type="evidence" value="ECO:0007669"/>
    <property type="project" value="UniProtKB-KW"/>
</dbReference>
<dbReference type="InterPro" id="IPR050711">
    <property type="entry name" value="ET-N_metabolism_enzyme"/>
</dbReference>
<dbReference type="Gene3D" id="3.60.20.10">
    <property type="entry name" value="Glutamine Phosphoribosylpyrophosphate, subunit 1, domain 1"/>
    <property type="match status" value="1"/>
</dbReference>
<dbReference type="SUPFAM" id="SSF69336">
    <property type="entry name" value="Alpha subunit of glutamate synthase, C-terminal domain"/>
    <property type="match status" value="1"/>
</dbReference>
<feature type="compositionally biased region" description="Basic and acidic residues" evidence="17">
    <location>
        <begin position="910"/>
        <end position="919"/>
    </location>
</feature>
<dbReference type="Pfam" id="PF00310">
    <property type="entry name" value="GATase_2"/>
    <property type="match status" value="1"/>
</dbReference>
<dbReference type="PANTHER" id="PTHR11938:SF133">
    <property type="entry name" value="GLUTAMATE SYNTHASE (NADH)"/>
    <property type="match status" value="1"/>
</dbReference>
<keyword evidence="12" id="KW-0408">Iron</keyword>
<dbReference type="InterPro" id="IPR002489">
    <property type="entry name" value="Glu_synth_asu_C"/>
</dbReference>
<protein>
    <submittedName>
        <fullName evidence="19">Glutamate synthase large subunit</fullName>
        <ecNumber evidence="19">1.4.1.13</ecNumber>
    </submittedName>
</protein>
<evidence type="ECO:0000313" key="20">
    <source>
        <dbReference type="Proteomes" id="UP001431131"/>
    </source>
</evidence>
<evidence type="ECO:0000256" key="8">
    <source>
        <dbReference type="ARBA" id="ARBA00022723"/>
    </source>
</evidence>
<evidence type="ECO:0000256" key="17">
    <source>
        <dbReference type="SAM" id="MobiDB-lite"/>
    </source>
</evidence>
<dbReference type="PROSITE" id="PS51278">
    <property type="entry name" value="GATASE_TYPE_2"/>
    <property type="match status" value="1"/>
</dbReference>
<evidence type="ECO:0000256" key="16">
    <source>
        <dbReference type="ARBA" id="ARBA00029440"/>
    </source>
</evidence>
<keyword evidence="11 19" id="KW-0560">Oxidoreductase</keyword>
<keyword evidence="20" id="KW-1185">Reference proteome</keyword>
<evidence type="ECO:0000259" key="18">
    <source>
        <dbReference type="PROSITE" id="PS51278"/>
    </source>
</evidence>
<dbReference type="GO" id="GO:0004355">
    <property type="term" value="F:glutamate synthase (NADPH) activity"/>
    <property type="evidence" value="ECO:0007669"/>
    <property type="project" value="UniProtKB-EC"/>
</dbReference>
<dbReference type="NCBIfam" id="NF008730">
    <property type="entry name" value="PRK11750.1"/>
    <property type="match status" value="1"/>
</dbReference>
<dbReference type="SUPFAM" id="SSF51395">
    <property type="entry name" value="FMN-linked oxidoreductases"/>
    <property type="match status" value="1"/>
</dbReference>
<dbReference type="CDD" id="cd02808">
    <property type="entry name" value="GltS_FMN"/>
    <property type="match status" value="1"/>
</dbReference>
<evidence type="ECO:0000256" key="3">
    <source>
        <dbReference type="ARBA" id="ARBA00001974"/>
    </source>
</evidence>
<dbReference type="GO" id="GO:0006537">
    <property type="term" value="P:glutamate biosynthetic process"/>
    <property type="evidence" value="ECO:0007669"/>
    <property type="project" value="UniProtKB-KW"/>
</dbReference>
<dbReference type="InterPro" id="IPR006982">
    <property type="entry name" value="Glu_synth_centr_N"/>
</dbReference>
<keyword evidence="5" id="KW-0028">Amino-acid biosynthesis</keyword>